<evidence type="ECO:0000313" key="2">
    <source>
        <dbReference type="EMBL" id="GAA4259634.1"/>
    </source>
</evidence>
<proteinExistence type="predicted"/>
<dbReference type="SUPFAM" id="SSF51905">
    <property type="entry name" value="FAD/NAD(P)-binding domain"/>
    <property type="match status" value="1"/>
</dbReference>
<keyword evidence="2" id="KW-0560">Oxidoreductase</keyword>
<evidence type="ECO:0000313" key="3">
    <source>
        <dbReference type="Proteomes" id="UP001500620"/>
    </source>
</evidence>
<reference evidence="3" key="1">
    <citation type="journal article" date="2019" name="Int. J. Syst. Evol. Microbiol.">
        <title>The Global Catalogue of Microorganisms (GCM) 10K type strain sequencing project: providing services to taxonomists for standard genome sequencing and annotation.</title>
        <authorList>
            <consortium name="The Broad Institute Genomics Platform"/>
            <consortium name="The Broad Institute Genome Sequencing Center for Infectious Disease"/>
            <person name="Wu L."/>
            <person name="Ma J."/>
        </authorList>
    </citation>
    <scope>NUCLEOTIDE SEQUENCE [LARGE SCALE GENOMIC DNA]</scope>
    <source>
        <strain evidence="3">JCM 17441</strain>
    </source>
</reference>
<organism evidence="2 3">
    <name type="scientific">Dactylosporangium darangshiense</name>
    <dbReference type="NCBI Taxonomy" id="579108"/>
    <lineage>
        <taxon>Bacteria</taxon>
        <taxon>Bacillati</taxon>
        <taxon>Actinomycetota</taxon>
        <taxon>Actinomycetes</taxon>
        <taxon>Micromonosporales</taxon>
        <taxon>Micromonosporaceae</taxon>
        <taxon>Dactylosporangium</taxon>
    </lineage>
</organism>
<gene>
    <name evidence="2" type="ORF">GCM10022255_085020</name>
</gene>
<comment type="caution">
    <text evidence="2">The sequence shown here is derived from an EMBL/GenBank/DDBJ whole genome shotgun (WGS) entry which is preliminary data.</text>
</comment>
<dbReference type="Gene3D" id="3.30.9.10">
    <property type="entry name" value="D-Amino Acid Oxidase, subunit A, domain 2"/>
    <property type="match status" value="1"/>
</dbReference>
<dbReference type="Gene3D" id="3.50.50.60">
    <property type="entry name" value="FAD/NAD(P)-binding domain"/>
    <property type="match status" value="1"/>
</dbReference>
<dbReference type="InterPro" id="IPR036188">
    <property type="entry name" value="FAD/NAD-bd_sf"/>
</dbReference>
<protein>
    <submittedName>
        <fullName evidence="2">FAD-dependent monooxygenase</fullName>
    </submittedName>
</protein>
<accession>A0ABP8DMT9</accession>
<keyword evidence="3" id="KW-1185">Reference proteome</keyword>
<dbReference type="GO" id="GO:0004497">
    <property type="term" value="F:monooxygenase activity"/>
    <property type="evidence" value="ECO:0007669"/>
    <property type="project" value="UniProtKB-KW"/>
</dbReference>
<dbReference type="PRINTS" id="PR00420">
    <property type="entry name" value="RNGMNOXGNASE"/>
</dbReference>
<dbReference type="InterPro" id="IPR051704">
    <property type="entry name" value="FAD_aromatic-hydroxylase"/>
</dbReference>
<keyword evidence="2" id="KW-0503">Monooxygenase</keyword>
<evidence type="ECO:0000259" key="1">
    <source>
        <dbReference type="Pfam" id="PF01494"/>
    </source>
</evidence>
<dbReference type="PANTHER" id="PTHR46865">
    <property type="entry name" value="OXIDOREDUCTASE-RELATED"/>
    <property type="match status" value="1"/>
</dbReference>
<name>A0ABP8DMT9_9ACTN</name>
<feature type="domain" description="FAD-binding" evidence="1">
    <location>
        <begin position="2"/>
        <end position="314"/>
    </location>
</feature>
<dbReference type="Pfam" id="PF01494">
    <property type="entry name" value="FAD_binding_3"/>
    <property type="match status" value="1"/>
</dbReference>
<dbReference type="PANTHER" id="PTHR46865:SF2">
    <property type="entry name" value="MONOOXYGENASE"/>
    <property type="match status" value="1"/>
</dbReference>
<dbReference type="InterPro" id="IPR002938">
    <property type="entry name" value="FAD-bd"/>
</dbReference>
<sequence>MHVLISGASIAGPVLAYWLRRAGFRVTVVERTESLRTGDGGQAVDLLGPAVEVIDRMGLGATVRAERTVTDMMSLIRPGRRTITIHGAELLAGISDRHIEIYRGDLARIVHEATAGDVEYRFGTTIAALDGGDVTFADGTRERFDLVVGADGLHSGVRRLVFGDERRYRQFLGAYLSVFSIPDFLGLDGVVQMYYGIDRGVAVYPTKNPDRARVVVLARSTERDHDYRDAAAQRRLLRAMVDGLGWEVPRLMGHLDTADDFYFDSISQIRLDSWSRGPVTLVGDAGYGPGPAVGGGTSLAVVGAYVLATELAAAGGDPAVAFPAYEAAMAAPVAASRPIGPSVLDTLIPRGRFQLWAMTQAGRVLPRLPEPLRRRLTSFGGGPAAMLDGVRLRPVPVAA</sequence>
<dbReference type="Proteomes" id="UP001500620">
    <property type="component" value="Unassembled WGS sequence"/>
</dbReference>
<dbReference type="EMBL" id="BAABAT010000036">
    <property type="protein sequence ID" value="GAA4259634.1"/>
    <property type="molecule type" value="Genomic_DNA"/>
</dbReference>
<dbReference type="RefSeq" id="WP_345136536.1">
    <property type="nucleotide sequence ID" value="NZ_BAABAT010000036.1"/>
</dbReference>